<accession>A0A3E2U1K0</accession>
<protein>
    <submittedName>
        <fullName evidence="1">Uncharacterized protein</fullName>
    </submittedName>
</protein>
<organism evidence="1 2">
    <name type="scientific">Faecalibacterium prausnitzii</name>
    <dbReference type="NCBI Taxonomy" id="853"/>
    <lineage>
        <taxon>Bacteria</taxon>
        <taxon>Bacillati</taxon>
        <taxon>Bacillota</taxon>
        <taxon>Clostridia</taxon>
        <taxon>Eubacteriales</taxon>
        <taxon>Oscillospiraceae</taxon>
        <taxon>Faecalibacterium</taxon>
    </lineage>
</organism>
<evidence type="ECO:0000313" key="2">
    <source>
        <dbReference type="Proteomes" id="UP000260782"/>
    </source>
</evidence>
<gene>
    <name evidence="1" type="ORF">DWZ25_03130</name>
</gene>
<dbReference type="Proteomes" id="UP000260782">
    <property type="component" value="Unassembled WGS sequence"/>
</dbReference>
<dbReference type="AlphaFoldDB" id="A0A3E2U1K0"/>
<reference evidence="1 2" key="1">
    <citation type="submission" date="2018-08" db="EMBL/GenBank/DDBJ databases">
        <title>A genome reference for cultivated species of the human gut microbiota.</title>
        <authorList>
            <person name="Zou Y."/>
            <person name="Xue W."/>
            <person name="Luo G."/>
        </authorList>
    </citation>
    <scope>NUCLEOTIDE SEQUENCE [LARGE SCALE GENOMIC DNA]</scope>
    <source>
        <strain evidence="1 2">AF31-14AC</strain>
    </source>
</reference>
<dbReference type="EMBL" id="QVES01000002">
    <property type="protein sequence ID" value="RGB90015.1"/>
    <property type="molecule type" value="Genomic_DNA"/>
</dbReference>
<evidence type="ECO:0000313" key="1">
    <source>
        <dbReference type="EMBL" id="RGB90015.1"/>
    </source>
</evidence>
<proteinExistence type="predicted"/>
<sequence length="81" mass="9410">MYAPVRQIEENQDVASFIFQISVHRTNRTGYLKFVRNFFRCVRSNQVRIVRTCRGEAPPSCWRKTVRSLKSPTGAFIASQT</sequence>
<comment type="caution">
    <text evidence="1">The sequence shown here is derived from an EMBL/GenBank/DDBJ whole genome shotgun (WGS) entry which is preliminary data.</text>
</comment>
<name>A0A3E2U1K0_9FIRM</name>